<comment type="caution">
    <text evidence="1">The sequence shown here is derived from an EMBL/GenBank/DDBJ whole genome shotgun (WGS) entry which is preliminary data.</text>
</comment>
<sequence>MQKPTSGPSSTCAQPGGAVCVVVRDCLHEQPGALVELKMSRKMRVEQQQVGQDEQQPRSGHAGERVSLKVVLYPIDSAESEPCSFELTFTEGSRRRLRISNLKGKRIHEINASIKLQLPDMSLCTKLLAAVLALFAPPLAAATGRGIKQIQGSIPFDYEIASGGYMYSNANRGGATSYPASQPLAPSEGLFGPGFLGWLRGRQLQQVSVVTSNPTSVSSPVTVISPSTSLSKAGGFGGGFGPFGLFGRKK</sequence>
<protein>
    <recommendedName>
        <fullName evidence="3">Encoded protein</fullName>
    </recommendedName>
</protein>
<name>A0ABQ7GMY9_DUNSA</name>
<gene>
    <name evidence="1" type="ORF">DUNSADRAFT_6636</name>
</gene>
<evidence type="ECO:0008006" key="3">
    <source>
        <dbReference type="Google" id="ProtNLM"/>
    </source>
</evidence>
<proteinExistence type="predicted"/>
<evidence type="ECO:0000313" key="2">
    <source>
        <dbReference type="Proteomes" id="UP000815325"/>
    </source>
</evidence>
<reference evidence="1" key="1">
    <citation type="submission" date="2017-08" db="EMBL/GenBank/DDBJ databases">
        <authorList>
            <person name="Polle J.E."/>
            <person name="Barry K."/>
            <person name="Cushman J."/>
            <person name="Schmutz J."/>
            <person name="Tran D."/>
            <person name="Hathwaick L.T."/>
            <person name="Yim W.C."/>
            <person name="Jenkins J."/>
            <person name="Mckie-Krisberg Z.M."/>
            <person name="Prochnik S."/>
            <person name="Lindquist E."/>
            <person name="Dockter R.B."/>
            <person name="Adam C."/>
            <person name="Molina H."/>
            <person name="Bunkerborg J."/>
            <person name="Jin E."/>
            <person name="Buchheim M."/>
            <person name="Magnuson J."/>
        </authorList>
    </citation>
    <scope>NUCLEOTIDE SEQUENCE</scope>
    <source>
        <strain evidence="1">CCAP 19/18</strain>
    </source>
</reference>
<organism evidence="1 2">
    <name type="scientific">Dunaliella salina</name>
    <name type="common">Green alga</name>
    <name type="synonym">Protococcus salinus</name>
    <dbReference type="NCBI Taxonomy" id="3046"/>
    <lineage>
        <taxon>Eukaryota</taxon>
        <taxon>Viridiplantae</taxon>
        <taxon>Chlorophyta</taxon>
        <taxon>core chlorophytes</taxon>
        <taxon>Chlorophyceae</taxon>
        <taxon>CS clade</taxon>
        <taxon>Chlamydomonadales</taxon>
        <taxon>Dunaliellaceae</taxon>
        <taxon>Dunaliella</taxon>
    </lineage>
</organism>
<accession>A0ABQ7GMY9</accession>
<evidence type="ECO:0000313" key="1">
    <source>
        <dbReference type="EMBL" id="KAF5835971.1"/>
    </source>
</evidence>
<keyword evidence="2" id="KW-1185">Reference proteome</keyword>
<dbReference type="Proteomes" id="UP000815325">
    <property type="component" value="Unassembled WGS sequence"/>
</dbReference>
<dbReference type="EMBL" id="MU069681">
    <property type="protein sequence ID" value="KAF5835971.1"/>
    <property type="molecule type" value="Genomic_DNA"/>
</dbReference>